<dbReference type="InterPro" id="IPR003593">
    <property type="entry name" value="AAA+_ATPase"/>
</dbReference>
<evidence type="ECO:0000256" key="2">
    <source>
        <dbReference type="ARBA" id="ARBA00022741"/>
    </source>
</evidence>
<feature type="domain" description="ABC transporter" evidence="4">
    <location>
        <begin position="20"/>
        <end position="245"/>
    </location>
</feature>
<keyword evidence="1" id="KW-0813">Transport</keyword>
<dbReference type="InterPro" id="IPR017871">
    <property type="entry name" value="ABC_transporter-like_CS"/>
</dbReference>
<dbReference type="PANTHER" id="PTHR42711">
    <property type="entry name" value="ABC TRANSPORTER ATP-BINDING PROTEIN"/>
    <property type="match status" value="1"/>
</dbReference>
<keyword evidence="2" id="KW-0547">Nucleotide-binding</keyword>
<dbReference type="PANTHER" id="PTHR42711:SF16">
    <property type="entry name" value="ABC TRANSPORTER ATP-BINDING PROTEIN"/>
    <property type="match status" value="1"/>
</dbReference>
<reference evidence="5" key="1">
    <citation type="submission" date="2020-05" db="EMBL/GenBank/DDBJ databases">
        <authorList>
            <person name="Chiriac C."/>
            <person name="Salcher M."/>
            <person name="Ghai R."/>
            <person name="Kavagutti S V."/>
        </authorList>
    </citation>
    <scope>NUCLEOTIDE SEQUENCE</scope>
</reference>
<dbReference type="GO" id="GO:0005524">
    <property type="term" value="F:ATP binding"/>
    <property type="evidence" value="ECO:0007669"/>
    <property type="project" value="UniProtKB-KW"/>
</dbReference>
<dbReference type="CDD" id="cd03230">
    <property type="entry name" value="ABC_DR_subfamily_A"/>
    <property type="match status" value="1"/>
</dbReference>
<dbReference type="PROSITE" id="PS50893">
    <property type="entry name" value="ABC_TRANSPORTER_2"/>
    <property type="match status" value="1"/>
</dbReference>
<keyword evidence="3" id="KW-0067">ATP-binding</keyword>
<evidence type="ECO:0000259" key="4">
    <source>
        <dbReference type="PROSITE" id="PS50893"/>
    </source>
</evidence>
<name>A0A6J6KCY2_9ZZZZ</name>
<dbReference type="EMBL" id="CAEZWH010000031">
    <property type="protein sequence ID" value="CAB4647441.1"/>
    <property type="molecule type" value="Genomic_DNA"/>
</dbReference>
<evidence type="ECO:0000256" key="1">
    <source>
        <dbReference type="ARBA" id="ARBA00022448"/>
    </source>
</evidence>
<dbReference type="InterPro" id="IPR050763">
    <property type="entry name" value="ABC_transporter_ATP-binding"/>
</dbReference>
<evidence type="ECO:0000313" key="6">
    <source>
        <dbReference type="EMBL" id="CAB4647441.1"/>
    </source>
</evidence>
<dbReference type="InterPro" id="IPR003439">
    <property type="entry name" value="ABC_transporter-like_ATP-bd"/>
</dbReference>
<dbReference type="AlphaFoldDB" id="A0A6J6KCY2"/>
<dbReference type="GO" id="GO:0016887">
    <property type="term" value="F:ATP hydrolysis activity"/>
    <property type="evidence" value="ECO:0007669"/>
    <property type="project" value="InterPro"/>
</dbReference>
<dbReference type="InterPro" id="IPR027417">
    <property type="entry name" value="P-loop_NTPase"/>
</dbReference>
<proteinExistence type="predicted"/>
<dbReference type="Gene3D" id="3.40.50.300">
    <property type="entry name" value="P-loop containing nucleotide triphosphate hydrolases"/>
    <property type="match status" value="1"/>
</dbReference>
<dbReference type="Pfam" id="PF00005">
    <property type="entry name" value="ABC_tran"/>
    <property type="match status" value="1"/>
</dbReference>
<accession>A0A6J6KCY2</accession>
<dbReference type="SMART" id="SM00382">
    <property type="entry name" value="AAA"/>
    <property type="match status" value="1"/>
</dbReference>
<evidence type="ECO:0000256" key="3">
    <source>
        <dbReference type="ARBA" id="ARBA00022840"/>
    </source>
</evidence>
<organism evidence="5">
    <name type="scientific">freshwater metagenome</name>
    <dbReference type="NCBI Taxonomy" id="449393"/>
    <lineage>
        <taxon>unclassified sequences</taxon>
        <taxon>metagenomes</taxon>
        <taxon>ecological metagenomes</taxon>
    </lineage>
</organism>
<evidence type="ECO:0000313" key="5">
    <source>
        <dbReference type="EMBL" id="CAB4647006.1"/>
    </source>
</evidence>
<gene>
    <name evidence="5" type="ORF">UFOPK2166_00594</name>
    <name evidence="6" type="ORF">UFOPK2195_00278</name>
</gene>
<dbReference type="PROSITE" id="PS00211">
    <property type="entry name" value="ABC_TRANSPORTER_1"/>
    <property type="match status" value="1"/>
</dbReference>
<protein>
    <submittedName>
        <fullName evidence="5">Unannotated protein</fullName>
    </submittedName>
</protein>
<sequence length="315" mass="34234">MWFAYCCSVRTNASSHPYAVEVEGLVVQYDQITAVNSVSFAARTGKVTVILGSNGAGKTSTLEVCEGFRRPTSGSVRVLGFDPLHERGALNQHMGVMLQDGGVYPSSRVGEVIDHYCALYGNRMVAKDLVERVGLTHRQSSTWRRLSGGEKQRLSLALALAAKPDIAFLDEPTAGVDVEGREMIRDVVRELSSSGCTVIMATHELDEAERCADDVIVFHQAAIVASGTLQSLRQGHDEIRFTTERGIDPVALSAHIGTTVVQDGADYVVAGTSDARIIGLISDWLAEQNQGLDNLRAGSQRLEEIFRRLTQRSKS</sequence>
<dbReference type="SUPFAM" id="SSF52540">
    <property type="entry name" value="P-loop containing nucleoside triphosphate hydrolases"/>
    <property type="match status" value="1"/>
</dbReference>
<dbReference type="EMBL" id="CAEZWB010000060">
    <property type="protein sequence ID" value="CAB4647006.1"/>
    <property type="molecule type" value="Genomic_DNA"/>
</dbReference>